<dbReference type="AlphaFoldDB" id="A0A4C1ZNM4"/>
<name>A0A4C1ZNM4_EUMVA</name>
<comment type="caution">
    <text evidence="1">The sequence shown here is derived from an EMBL/GenBank/DDBJ whole genome shotgun (WGS) entry which is preliminary data.</text>
</comment>
<proteinExistence type="predicted"/>
<dbReference type="EMBL" id="BGZK01001961">
    <property type="protein sequence ID" value="GBP88823.1"/>
    <property type="molecule type" value="Genomic_DNA"/>
</dbReference>
<protein>
    <submittedName>
        <fullName evidence="1">Uncharacterized protein</fullName>
    </submittedName>
</protein>
<dbReference type="Proteomes" id="UP000299102">
    <property type="component" value="Unassembled WGS sequence"/>
</dbReference>
<keyword evidence="2" id="KW-1185">Reference proteome</keyword>
<evidence type="ECO:0000313" key="1">
    <source>
        <dbReference type="EMBL" id="GBP88823.1"/>
    </source>
</evidence>
<reference evidence="1 2" key="1">
    <citation type="journal article" date="2019" name="Commun. Biol.">
        <title>The bagworm genome reveals a unique fibroin gene that provides high tensile strength.</title>
        <authorList>
            <person name="Kono N."/>
            <person name="Nakamura H."/>
            <person name="Ohtoshi R."/>
            <person name="Tomita M."/>
            <person name="Numata K."/>
            <person name="Arakawa K."/>
        </authorList>
    </citation>
    <scope>NUCLEOTIDE SEQUENCE [LARGE SCALE GENOMIC DNA]</scope>
</reference>
<organism evidence="1 2">
    <name type="scientific">Eumeta variegata</name>
    <name type="common">Bagworm moth</name>
    <name type="synonym">Eumeta japonica</name>
    <dbReference type="NCBI Taxonomy" id="151549"/>
    <lineage>
        <taxon>Eukaryota</taxon>
        <taxon>Metazoa</taxon>
        <taxon>Ecdysozoa</taxon>
        <taxon>Arthropoda</taxon>
        <taxon>Hexapoda</taxon>
        <taxon>Insecta</taxon>
        <taxon>Pterygota</taxon>
        <taxon>Neoptera</taxon>
        <taxon>Endopterygota</taxon>
        <taxon>Lepidoptera</taxon>
        <taxon>Glossata</taxon>
        <taxon>Ditrysia</taxon>
        <taxon>Tineoidea</taxon>
        <taxon>Psychidae</taxon>
        <taxon>Oiketicinae</taxon>
        <taxon>Eumeta</taxon>
    </lineage>
</organism>
<sequence length="165" mass="18667">MNPSSRDGPRRPRRAPRRYLLTANAAAPEIKKCGPRVSVQLCFLPVQPVAGRGGLRRDASAGGLAERAAPGGRRAARPYLYNFNKHALAYTNGCDVQIIRAICIPPSARAPPPGMARRCTYYLPTKRRQLSSVTRLRQRQRSRYISRVFNLKVFIENVDRRFKYD</sequence>
<gene>
    <name evidence="1" type="ORF">EVAR_65816_1</name>
</gene>
<accession>A0A4C1ZNM4</accession>
<evidence type="ECO:0000313" key="2">
    <source>
        <dbReference type="Proteomes" id="UP000299102"/>
    </source>
</evidence>